<accession>A0A0B0N2N1</accession>
<evidence type="ECO:0000313" key="1">
    <source>
        <dbReference type="EMBL" id="KHG05421.1"/>
    </source>
</evidence>
<gene>
    <name evidence="1" type="ORF">F383_30736</name>
</gene>
<evidence type="ECO:0000313" key="2">
    <source>
        <dbReference type="Proteomes" id="UP000032142"/>
    </source>
</evidence>
<dbReference type="EMBL" id="JRRC01429877">
    <property type="protein sequence ID" value="KHG05421.1"/>
    <property type="molecule type" value="Genomic_DNA"/>
</dbReference>
<sequence length="23" mass="2467">MGPHARVAYRVAHIGGPKVHTLV</sequence>
<proteinExistence type="predicted"/>
<comment type="caution">
    <text evidence="1">The sequence shown here is derived from an EMBL/GenBank/DDBJ whole genome shotgun (WGS) entry which is preliminary data.</text>
</comment>
<organism evidence="1 2">
    <name type="scientific">Gossypium arboreum</name>
    <name type="common">Tree cotton</name>
    <name type="synonym">Gossypium nanking</name>
    <dbReference type="NCBI Taxonomy" id="29729"/>
    <lineage>
        <taxon>Eukaryota</taxon>
        <taxon>Viridiplantae</taxon>
        <taxon>Streptophyta</taxon>
        <taxon>Embryophyta</taxon>
        <taxon>Tracheophyta</taxon>
        <taxon>Spermatophyta</taxon>
        <taxon>Magnoliopsida</taxon>
        <taxon>eudicotyledons</taxon>
        <taxon>Gunneridae</taxon>
        <taxon>Pentapetalae</taxon>
        <taxon>rosids</taxon>
        <taxon>malvids</taxon>
        <taxon>Malvales</taxon>
        <taxon>Malvaceae</taxon>
        <taxon>Malvoideae</taxon>
        <taxon>Gossypium</taxon>
    </lineage>
</organism>
<name>A0A0B0N2N1_GOSAR</name>
<dbReference type="Proteomes" id="UP000032142">
    <property type="component" value="Unassembled WGS sequence"/>
</dbReference>
<dbReference type="AlphaFoldDB" id="A0A0B0N2N1"/>
<keyword evidence="2" id="KW-1185">Reference proteome</keyword>
<protein>
    <submittedName>
        <fullName evidence="1">Uncharacterized protein</fullName>
    </submittedName>
</protein>
<reference evidence="2" key="1">
    <citation type="submission" date="2014-09" db="EMBL/GenBank/DDBJ databases">
        <authorList>
            <person name="Mudge J."/>
            <person name="Ramaraj T."/>
            <person name="Lindquist I.E."/>
            <person name="Bharti A.K."/>
            <person name="Sundararajan A."/>
            <person name="Cameron C.T."/>
            <person name="Woodward J.E."/>
            <person name="May G.D."/>
            <person name="Brubaker C."/>
            <person name="Broadhvest J."/>
            <person name="Wilkins T.A."/>
        </authorList>
    </citation>
    <scope>NUCLEOTIDE SEQUENCE</scope>
    <source>
        <strain evidence="2">cv. AKA8401</strain>
    </source>
</reference>